<evidence type="ECO:0000313" key="4">
    <source>
        <dbReference type="Proteomes" id="UP001160334"/>
    </source>
</evidence>
<dbReference type="InterPro" id="IPR052389">
    <property type="entry name" value="Sec_Metab_Biosynth-Assoc"/>
</dbReference>
<dbReference type="PANTHER" id="PTHR38110">
    <property type="entry name" value="CHROMOSOME 23, WHOLE GENOME SHOTGUN SEQUENCE"/>
    <property type="match status" value="1"/>
</dbReference>
<feature type="domain" description="Acyl-CoA thioesterase-like C-terminal" evidence="2">
    <location>
        <begin position="115"/>
        <end position="239"/>
    </location>
</feature>
<keyword evidence="4" id="KW-1185">Reference proteome</keyword>
<evidence type="ECO:0008006" key="5">
    <source>
        <dbReference type="Google" id="ProtNLM"/>
    </source>
</evidence>
<dbReference type="Gene3D" id="2.40.160.210">
    <property type="entry name" value="Acyl-CoA thioesterase, double hotdog domain"/>
    <property type="match status" value="1"/>
</dbReference>
<dbReference type="InterPro" id="IPR049450">
    <property type="entry name" value="ACOT8-like_C"/>
</dbReference>
<dbReference type="EMBL" id="JARXVC010000001">
    <property type="protein sequence ID" value="MDH6278820.1"/>
    <property type="molecule type" value="Genomic_DNA"/>
</dbReference>
<organism evidence="3 4">
    <name type="scientific">Prescottella agglutinans</name>
    <dbReference type="NCBI Taxonomy" id="1644129"/>
    <lineage>
        <taxon>Bacteria</taxon>
        <taxon>Bacillati</taxon>
        <taxon>Actinomycetota</taxon>
        <taxon>Actinomycetes</taxon>
        <taxon>Mycobacteriales</taxon>
        <taxon>Nocardiaceae</taxon>
        <taxon>Prescottella</taxon>
    </lineage>
</organism>
<dbReference type="Pfam" id="PF20789">
    <property type="entry name" value="4HBT_3C"/>
    <property type="match status" value="1"/>
</dbReference>
<dbReference type="RefSeq" id="WP_280758246.1">
    <property type="nucleotide sequence ID" value="NZ_JARXVC010000001.1"/>
</dbReference>
<protein>
    <recommendedName>
        <fullName evidence="5">Thioesterase family protein</fullName>
    </recommendedName>
</protein>
<name>A0ABT6M3C8_9NOCA</name>
<feature type="domain" description="Acyl-CoA thioesterase-like N-terminal HotDog" evidence="1">
    <location>
        <begin position="13"/>
        <end position="71"/>
    </location>
</feature>
<dbReference type="InterPro" id="IPR029069">
    <property type="entry name" value="HotDog_dom_sf"/>
</dbReference>
<evidence type="ECO:0000259" key="1">
    <source>
        <dbReference type="Pfam" id="PF13622"/>
    </source>
</evidence>
<dbReference type="PANTHER" id="PTHR38110:SF1">
    <property type="entry name" value="THIOESTERASE DOMAIN-CONTAINING PROTEIN"/>
    <property type="match status" value="1"/>
</dbReference>
<gene>
    <name evidence="3" type="ORF">M2280_000025</name>
</gene>
<dbReference type="Pfam" id="PF13622">
    <property type="entry name" value="4HBT_3"/>
    <property type="match status" value="1"/>
</dbReference>
<comment type="caution">
    <text evidence="3">The sequence shown here is derived from an EMBL/GenBank/DDBJ whole genome shotgun (WGS) entry which is preliminary data.</text>
</comment>
<dbReference type="SUPFAM" id="SSF54637">
    <property type="entry name" value="Thioesterase/thiol ester dehydrase-isomerase"/>
    <property type="match status" value="2"/>
</dbReference>
<evidence type="ECO:0000259" key="2">
    <source>
        <dbReference type="Pfam" id="PF20789"/>
    </source>
</evidence>
<sequence>MTTTLGPFPTRFDDTWRAFDGIHGGMVLAAMLRAAALETGAVPAAATAHFYAPLRPGPIDMTVHPGPTGRSPGVQVRAGAAAMGLVRLSRSVAAARHAPSVETVVDPDSLAGLDVPIDFVPFSQHLDIRPINAARPFAGGPDPEFDVWIRLRPGSEFTGVERAAILLDALPPGLFATRTAPVPIPTVELTTHFAPAAVSPTGPWHRLRHRTVWWTSDECVDETELFTTDGELAAQARQLRRILHRPR</sequence>
<accession>A0ABT6M3C8</accession>
<reference evidence="3 4" key="1">
    <citation type="submission" date="2023-04" db="EMBL/GenBank/DDBJ databases">
        <title>Forest soil microbial communities from Buena Vista Peninsula, Colon Province, Panama.</title>
        <authorList>
            <person name="Bouskill N."/>
        </authorList>
    </citation>
    <scope>NUCLEOTIDE SEQUENCE [LARGE SCALE GENOMIC DNA]</scope>
    <source>
        <strain evidence="3 4">CFH S0262</strain>
    </source>
</reference>
<dbReference type="InterPro" id="IPR042171">
    <property type="entry name" value="Acyl-CoA_hotdog"/>
</dbReference>
<proteinExistence type="predicted"/>
<dbReference type="InterPro" id="IPR049449">
    <property type="entry name" value="TesB_ACOT8-like_N"/>
</dbReference>
<evidence type="ECO:0000313" key="3">
    <source>
        <dbReference type="EMBL" id="MDH6278820.1"/>
    </source>
</evidence>
<dbReference type="Proteomes" id="UP001160334">
    <property type="component" value="Unassembled WGS sequence"/>
</dbReference>